<dbReference type="Gene3D" id="3.30.70.250">
    <property type="entry name" value="Malonyl-CoA ACP transacylase, ACP-binding"/>
    <property type="match status" value="1"/>
</dbReference>
<dbReference type="SUPFAM" id="SSF55048">
    <property type="entry name" value="Probable ACP-binding domain of malonyl-CoA ACP transacylase"/>
    <property type="match status" value="1"/>
</dbReference>
<keyword evidence="7" id="KW-1185">Reference proteome</keyword>
<comment type="caution">
    <text evidence="6">The sequence shown here is derived from an EMBL/GenBank/DDBJ whole genome shotgun (WGS) entry which is preliminary data.</text>
</comment>
<dbReference type="GO" id="GO:0004314">
    <property type="term" value="F:[acyl-carrier-protein] S-malonyltransferase activity"/>
    <property type="evidence" value="ECO:0007669"/>
    <property type="project" value="UniProtKB-EC"/>
</dbReference>
<dbReference type="InterPro" id="IPR016035">
    <property type="entry name" value="Acyl_Trfase/lysoPLipase"/>
</dbReference>
<dbReference type="PANTHER" id="PTHR42681:SF1">
    <property type="entry name" value="MALONYL-COA-ACYL CARRIER PROTEIN TRANSACYLASE, MITOCHONDRIAL"/>
    <property type="match status" value="1"/>
</dbReference>
<comment type="catalytic activity">
    <reaction evidence="4">
        <text>holo-[ACP] + malonyl-CoA = malonyl-[ACP] + CoA</text>
        <dbReference type="Rhea" id="RHEA:41792"/>
        <dbReference type="Rhea" id="RHEA-COMP:9623"/>
        <dbReference type="Rhea" id="RHEA-COMP:9685"/>
        <dbReference type="ChEBI" id="CHEBI:57287"/>
        <dbReference type="ChEBI" id="CHEBI:57384"/>
        <dbReference type="ChEBI" id="CHEBI:64479"/>
        <dbReference type="ChEBI" id="CHEBI:78449"/>
        <dbReference type="EC" id="2.3.1.39"/>
    </reaction>
</comment>
<dbReference type="GO" id="GO:0005829">
    <property type="term" value="C:cytosol"/>
    <property type="evidence" value="ECO:0007669"/>
    <property type="project" value="TreeGrafter"/>
</dbReference>
<dbReference type="InterPro" id="IPR016036">
    <property type="entry name" value="Malonyl_transacylase_ACP-bd"/>
</dbReference>
<dbReference type="HOGENOM" id="CLU_030558_1_2_11"/>
<dbReference type="STRING" id="883161.HMPREF9306_00897"/>
<sequence length="302" mass="31644">MLAIVAPGQGAQKPGFLADWLALDSFANGLAELSEAAELDLAHFGNEADEETIKDTSIAQPLLVAAALLVADELGVTPDVTAGHSVGEIGAAGIAGVLDRDDAIRFVTERGRAMAEAAAATPSGMSAILAGKAEEVLARIEELGLTPANHNGKGQIVAAGALSALEELKENPPARTRVVPLKVAGAFHTEFMSSAVDRLAALAKKITPHPATVKLLSNKDGQVVSDGQDYLNRLVGQVTTPVRWDLCMETMTQLGVTGLLELTPAKTLTGIAKRNMKVERFDLNTPDQLDEARAFCAEHKGN</sequence>
<dbReference type="SUPFAM" id="SSF52151">
    <property type="entry name" value="FabD/lysophospholipase-like"/>
    <property type="match status" value="1"/>
</dbReference>
<dbReference type="Gene3D" id="3.40.366.10">
    <property type="entry name" value="Malonyl-Coenzyme A Acyl Carrier Protein, domain 2"/>
    <property type="match status" value="1"/>
</dbReference>
<reference evidence="6 7" key="1">
    <citation type="submission" date="2013-04" db="EMBL/GenBank/DDBJ databases">
        <title>The Genome Sequence of Propionimicrobium lymphophilum ACS-093-V-SCH5.</title>
        <authorList>
            <consortium name="The Broad Institute Genomics Platform"/>
            <person name="Earl A."/>
            <person name="Ward D."/>
            <person name="Feldgarden M."/>
            <person name="Gevers D."/>
            <person name="Saerens B."/>
            <person name="Vaneechoutte M."/>
            <person name="Walker B."/>
            <person name="Young S."/>
            <person name="Zeng Q."/>
            <person name="Gargeya S."/>
            <person name="Fitzgerald M."/>
            <person name="Haas B."/>
            <person name="Abouelleil A."/>
            <person name="Allen A.W."/>
            <person name="Alvarado L."/>
            <person name="Arachchi H.M."/>
            <person name="Berlin A.M."/>
            <person name="Chapman S.B."/>
            <person name="Gainer-Dewar J."/>
            <person name="Goldberg J."/>
            <person name="Griggs A."/>
            <person name="Gujja S."/>
            <person name="Hansen M."/>
            <person name="Howarth C."/>
            <person name="Imamovic A."/>
            <person name="Ireland A."/>
            <person name="Larimer J."/>
            <person name="McCowan C."/>
            <person name="Murphy C."/>
            <person name="Pearson M."/>
            <person name="Poon T.W."/>
            <person name="Priest M."/>
            <person name="Roberts A."/>
            <person name="Saif S."/>
            <person name="Shea T."/>
            <person name="Sisk P."/>
            <person name="Sykes S."/>
            <person name="Wortman J."/>
            <person name="Nusbaum C."/>
            <person name="Birren B."/>
        </authorList>
    </citation>
    <scope>NUCLEOTIDE SEQUENCE [LARGE SCALE GENOMIC DNA]</scope>
    <source>
        <strain evidence="6 7">ACS-093-V-SCH5</strain>
    </source>
</reference>
<name>S2WL37_9ACTN</name>
<dbReference type="OrthoDB" id="3248271at2"/>
<gene>
    <name evidence="6" type="ORF">HMPREF9306_00897</name>
</gene>
<dbReference type="InterPro" id="IPR001227">
    <property type="entry name" value="Ac_transferase_dom_sf"/>
</dbReference>
<evidence type="ECO:0000313" key="6">
    <source>
        <dbReference type="EMBL" id="EPD33357.1"/>
    </source>
</evidence>
<dbReference type="PANTHER" id="PTHR42681">
    <property type="entry name" value="MALONYL-COA-ACYL CARRIER PROTEIN TRANSACYLASE, MITOCHONDRIAL"/>
    <property type="match status" value="1"/>
</dbReference>
<evidence type="ECO:0000256" key="2">
    <source>
        <dbReference type="ARBA" id="ARBA00022679"/>
    </source>
</evidence>
<evidence type="ECO:0000256" key="4">
    <source>
        <dbReference type="ARBA" id="ARBA00048462"/>
    </source>
</evidence>
<dbReference type="EC" id="2.3.1.39" evidence="1"/>
<dbReference type="RefSeq" id="WP_016455731.1">
    <property type="nucleotide sequence ID" value="NZ_KE150269.1"/>
</dbReference>
<dbReference type="EMBL" id="AGZR01000005">
    <property type="protein sequence ID" value="EPD33357.1"/>
    <property type="molecule type" value="Genomic_DNA"/>
</dbReference>
<dbReference type="PATRIC" id="fig|883161.3.peg.892"/>
<evidence type="ECO:0000256" key="1">
    <source>
        <dbReference type="ARBA" id="ARBA00013258"/>
    </source>
</evidence>
<accession>S2WL37</accession>
<dbReference type="GO" id="GO:0006633">
    <property type="term" value="P:fatty acid biosynthetic process"/>
    <property type="evidence" value="ECO:0007669"/>
    <property type="project" value="TreeGrafter"/>
</dbReference>
<dbReference type="Pfam" id="PF00698">
    <property type="entry name" value="Acyl_transf_1"/>
    <property type="match status" value="1"/>
</dbReference>
<keyword evidence="3" id="KW-0012">Acyltransferase</keyword>
<dbReference type="InterPro" id="IPR050858">
    <property type="entry name" value="Mal-CoA-ACP_Trans/PKS_FabD"/>
</dbReference>
<dbReference type="SMART" id="SM00827">
    <property type="entry name" value="PKS_AT"/>
    <property type="match status" value="1"/>
</dbReference>
<evidence type="ECO:0000313" key="7">
    <source>
        <dbReference type="Proteomes" id="UP000014417"/>
    </source>
</evidence>
<organism evidence="6 7">
    <name type="scientific">Propionimicrobium lymphophilum ACS-093-V-SCH5</name>
    <dbReference type="NCBI Taxonomy" id="883161"/>
    <lineage>
        <taxon>Bacteria</taxon>
        <taxon>Bacillati</taxon>
        <taxon>Actinomycetota</taxon>
        <taxon>Actinomycetes</taxon>
        <taxon>Propionibacteriales</taxon>
        <taxon>Propionibacteriaceae</taxon>
        <taxon>Propionimicrobium</taxon>
    </lineage>
</organism>
<keyword evidence="2" id="KW-0808">Transferase</keyword>
<evidence type="ECO:0000256" key="3">
    <source>
        <dbReference type="ARBA" id="ARBA00023315"/>
    </source>
</evidence>
<protein>
    <recommendedName>
        <fullName evidence="1">[acyl-carrier-protein] S-malonyltransferase</fullName>
        <ecNumber evidence="1">2.3.1.39</ecNumber>
    </recommendedName>
</protein>
<dbReference type="InterPro" id="IPR014043">
    <property type="entry name" value="Acyl_transferase_dom"/>
</dbReference>
<dbReference type="Proteomes" id="UP000014417">
    <property type="component" value="Unassembled WGS sequence"/>
</dbReference>
<dbReference type="AlphaFoldDB" id="S2WL37"/>
<evidence type="ECO:0000259" key="5">
    <source>
        <dbReference type="SMART" id="SM00827"/>
    </source>
</evidence>
<proteinExistence type="predicted"/>
<feature type="domain" description="Malonyl-CoA:ACP transacylase (MAT)" evidence="5">
    <location>
        <begin position="5"/>
        <end position="302"/>
    </location>
</feature>